<reference evidence="1" key="1">
    <citation type="submission" date="2021-05" db="EMBL/GenBank/DDBJ databases">
        <title>Novel Bacillus species.</title>
        <authorList>
            <person name="Liu G."/>
        </authorList>
    </citation>
    <scope>NUCLEOTIDE SEQUENCE</scope>
    <source>
        <strain evidence="1">FJAT-49825</strain>
    </source>
</reference>
<dbReference type="Proteomes" id="UP000679749">
    <property type="component" value="Unassembled WGS sequence"/>
</dbReference>
<keyword evidence="2" id="KW-1185">Reference proteome</keyword>
<accession>A0A942U3H2</accession>
<organism evidence="1 2">
    <name type="scientific">Neobacillus rhizophilus</name>
    <dbReference type="NCBI Taxonomy" id="2833579"/>
    <lineage>
        <taxon>Bacteria</taxon>
        <taxon>Bacillati</taxon>
        <taxon>Bacillota</taxon>
        <taxon>Bacilli</taxon>
        <taxon>Bacillales</taxon>
        <taxon>Bacillaceae</taxon>
        <taxon>Neobacillus</taxon>
    </lineage>
</organism>
<evidence type="ECO:0000313" key="1">
    <source>
        <dbReference type="EMBL" id="MBS4210904.1"/>
    </source>
</evidence>
<protein>
    <submittedName>
        <fullName evidence="1">Uncharacterized protein</fullName>
    </submittedName>
</protein>
<dbReference type="AlphaFoldDB" id="A0A942U3H2"/>
<name>A0A942U3H2_9BACI</name>
<proteinExistence type="predicted"/>
<dbReference type="EMBL" id="JAGYPF010000001">
    <property type="protein sequence ID" value="MBS4210904.1"/>
    <property type="molecule type" value="Genomic_DNA"/>
</dbReference>
<comment type="caution">
    <text evidence="1">The sequence shown here is derived from an EMBL/GenBank/DDBJ whole genome shotgun (WGS) entry which is preliminary data.</text>
</comment>
<sequence>MKIKVVMDSGKEYVISEKDYSLKDFTRTFYTDSANGERTLHNTLVYLDRDEKIVINPTRISSVEVIEK</sequence>
<gene>
    <name evidence="1" type="ORF">KHA99_00395</name>
</gene>
<evidence type="ECO:0000313" key="2">
    <source>
        <dbReference type="Proteomes" id="UP000679749"/>
    </source>
</evidence>
<dbReference type="RefSeq" id="WP_213115462.1">
    <property type="nucleotide sequence ID" value="NZ_JAGYPF010000001.1"/>
</dbReference>